<protein>
    <submittedName>
        <fullName evidence="2">Uncharacterized protein</fullName>
    </submittedName>
</protein>
<feature type="compositionally biased region" description="Basic and acidic residues" evidence="1">
    <location>
        <begin position="40"/>
        <end position="51"/>
    </location>
</feature>
<sequence length="61" mass="7247">MHGNANLERTRTKRRFCQFTRTASVMDLRTTEYDRKLAQRKRDAERYEARHGTAGKRSVFA</sequence>
<evidence type="ECO:0000313" key="2">
    <source>
        <dbReference type="EMBL" id="UVB02982.1"/>
    </source>
</evidence>
<dbReference type="Proteomes" id="UP001064200">
    <property type="component" value="Segment"/>
</dbReference>
<name>A0A976SGX9_9CAUD</name>
<reference evidence="2" key="1">
    <citation type="submission" date="2022-06" db="EMBL/GenBank/DDBJ databases">
        <title>Comparative analysis of new lytic phages for the biological control of phytopathogenic Xanthomonas spp.</title>
        <authorList>
            <person name="Domingo-Calap M.L."/>
            <person name="Bernabeu-Gimeno M."/>
            <person name="Aure C.M."/>
            <person name="Marco-Noales E."/>
            <person name="Domingo-Calap P."/>
        </authorList>
    </citation>
    <scope>NUCLEOTIDE SEQUENCE</scope>
</reference>
<evidence type="ECO:0000313" key="3">
    <source>
        <dbReference type="Proteomes" id="UP001064200"/>
    </source>
</evidence>
<gene>
    <name evidence="2" type="ORF">IVIADoCa2_5</name>
</gene>
<keyword evidence="3" id="KW-1185">Reference proteome</keyword>
<accession>A0A976SGX9</accession>
<evidence type="ECO:0000256" key="1">
    <source>
        <dbReference type="SAM" id="MobiDB-lite"/>
    </source>
</evidence>
<proteinExistence type="predicted"/>
<feature type="region of interest" description="Disordered" evidence="1">
    <location>
        <begin position="40"/>
        <end position="61"/>
    </location>
</feature>
<dbReference type="EMBL" id="ON911539">
    <property type="protein sequence ID" value="UVB02982.1"/>
    <property type="molecule type" value="Genomic_DNA"/>
</dbReference>
<organism evidence="2 3">
    <name type="scientific">Xanthomonas phage vB_Xar_IVIA-DoCa2</name>
    <dbReference type="NCBI Taxonomy" id="2970491"/>
    <lineage>
        <taxon>Viruses</taxon>
        <taxon>Duplodnaviria</taxon>
        <taxon>Heunggongvirae</taxon>
        <taxon>Uroviricota</taxon>
        <taxon>Caudoviricetes</taxon>
        <taxon>Autographivirales</taxon>
        <taxon>Autonotataviridae</taxon>
        <taxon>Gujervirinae</taxon>
        <taxon>Pradovirus</taxon>
        <taxon>Pradovirus IVIADoCa2</taxon>
    </lineage>
</organism>